<dbReference type="RefSeq" id="WP_133972470.1">
    <property type="nucleotide sequence ID" value="NZ_LS999521.1"/>
</dbReference>
<keyword evidence="1" id="KW-1133">Transmembrane helix</keyword>
<dbReference type="Proteomes" id="UP000294355">
    <property type="component" value="Chromosome"/>
</dbReference>
<gene>
    <name evidence="2" type="ORF">AC2117_01090</name>
</gene>
<evidence type="ECO:0000313" key="3">
    <source>
        <dbReference type="Proteomes" id="UP000294355"/>
    </source>
</evidence>
<name>A0A446ZHH7_ACICA</name>
<evidence type="ECO:0008006" key="4">
    <source>
        <dbReference type="Google" id="ProtNLM"/>
    </source>
</evidence>
<accession>A0A446ZHH7</accession>
<dbReference type="EMBL" id="LS999521">
    <property type="protein sequence ID" value="VAX43918.1"/>
    <property type="molecule type" value="Genomic_DNA"/>
</dbReference>
<dbReference type="AlphaFoldDB" id="A0A446ZHH7"/>
<keyword evidence="1" id="KW-0472">Membrane</keyword>
<evidence type="ECO:0000256" key="1">
    <source>
        <dbReference type="SAM" id="Phobius"/>
    </source>
</evidence>
<protein>
    <recommendedName>
        <fullName evidence="4">DUF3465 domain-containing protein</fullName>
    </recommendedName>
</protein>
<proteinExistence type="predicted"/>
<organism evidence="2 3">
    <name type="scientific">Acinetobacter calcoaceticus</name>
    <dbReference type="NCBI Taxonomy" id="471"/>
    <lineage>
        <taxon>Bacteria</taxon>
        <taxon>Pseudomonadati</taxon>
        <taxon>Pseudomonadota</taxon>
        <taxon>Gammaproteobacteria</taxon>
        <taxon>Moraxellales</taxon>
        <taxon>Moraxellaceae</taxon>
        <taxon>Acinetobacter</taxon>
        <taxon>Acinetobacter calcoaceticus/baumannii complex</taxon>
    </lineage>
</organism>
<dbReference type="OrthoDB" id="195616at2"/>
<reference evidence="2 3" key="1">
    <citation type="submission" date="2018-08" db="EMBL/GenBank/DDBJ databases">
        <authorList>
            <person name="Gonzaga-Molto A."/>
        </authorList>
    </citation>
    <scope>NUCLEOTIDE SEQUENCE [LARGE SCALE GENOMIC DNA]</scope>
    <source>
        <strain evidence="2">Acinetobacter calcoaceticus str. 2117</strain>
    </source>
</reference>
<sequence>MINKKNLSIGGVIILLIAAYFGLDLSGYKQNQSPLSTIPEAQHTETTQSSNDKVDTIKAAYAQRQSNVQVQGSGRVKAILRDDNDGSRHQKFILVLENGLSILVAHNIDLANKIPNLKKGDMVEFYGEYEYNPKGGVLHWTHRDPQTRHESGWLKHDGQIYQ</sequence>
<feature type="transmembrane region" description="Helical" evidence="1">
    <location>
        <begin position="7"/>
        <end position="23"/>
    </location>
</feature>
<dbReference type="InterPro" id="IPR021856">
    <property type="entry name" value="DUF3465"/>
</dbReference>
<evidence type="ECO:0000313" key="2">
    <source>
        <dbReference type="EMBL" id="VAX43918.1"/>
    </source>
</evidence>
<keyword evidence="1" id="KW-0812">Transmembrane</keyword>
<dbReference type="Pfam" id="PF11948">
    <property type="entry name" value="DUF3465"/>
    <property type="match status" value="1"/>
</dbReference>